<feature type="transmembrane region" description="Helical" evidence="1">
    <location>
        <begin position="211"/>
        <end position="236"/>
    </location>
</feature>
<name>A0ABV8PE06_9SPHI</name>
<keyword evidence="1" id="KW-1133">Transmembrane helix</keyword>
<keyword evidence="1" id="KW-0812">Transmembrane</keyword>
<protein>
    <submittedName>
        <fullName evidence="2">DUF3526 domain-containing protein</fullName>
    </submittedName>
</protein>
<feature type="transmembrane region" description="Helical" evidence="1">
    <location>
        <begin position="450"/>
        <end position="468"/>
    </location>
</feature>
<evidence type="ECO:0000256" key="1">
    <source>
        <dbReference type="SAM" id="Phobius"/>
    </source>
</evidence>
<dbReference type="PANTHER" id="PTHR43471">
    <property type="entry name" value="ABC TRANSPORTER PERMEASE"/>
    <property type="match status" value="1"/>
</dbReference>
<evidence type="ECO:0000313" key="2">
    <source>
        <dbReference type="EMBL" id="MFC4213398.1"/>
    </source>
</evidence>
<feature type="transmembrane region" description="Helical" evidence="1">
    <location>
        <begin position="177"/>
        <end position="199"/>
    </location>
</feature>
<feature type="transmembrane region" description="Helical" evidence="1">
    <location>
        <begin position="125"/>
        <end position="146"/>
    </location>
</feature>
<accession>A0ABV8PE06</accession>
<sequence>MSTTLKIAFAEIKRNRRERSFLISIILIAGLSLFAVYGAAKAYQSQLSERTKANQLMRNKFLGQGEVNPHNAAHYGHYVYKPLSFFSVFDAGIERYTGSSIRLEAHKQNDGRFLESQQFSALGRYGSLSFALMLQLILPLLLIFITHETIAGEKNRGTLKMMLAQGIKTSSLIRGKVLGLLMIALTFLLGSFFVFFLFGQLSGFSNEIPNFSFRVLLLFTSYGAYYFFLISITTLLSARSSNLNITLICSISIWFVFSILIPRLAADIGEQLYPLPSRSEFQAAIIEDTKNGLNGHDPRNKRTEEVMANILKKYKVHSASQLTVNADGILMQEDENYHNLVFDKHFAALKQKMDAQNSVSSKLSLINPFLALRNLSMSISITDPASYFQFKQSAEMYRRFLIKKLNDEFAYGGAKNGDFEWKVKSDYWKGISDYQFKYPSINSLLKNSAYEIYAMLIWLVLSLYLLSLSSKTINLS</sequence>
<dbReference type="Pfam" id="PF12730">
    <property type="entry name" value="ABC2_membrane_4"/>
    <property type="match status" value="1"/>
</dbReference>
<keyword evidence="3" id="KW-1185">Reference proteome</keyword>
<dbReference type="Proteomes" id="UP001595789">
    <property type="component" value="Unassembled WGS sequence"/>
</dbReference>
<feature type="transmembrane region" description="Helical" evidence="1">
    <location>
        <begin position="21"/>
        <end position="40"/>
    </location>
</feature>
<dbReference type="RefSeq" id="WP_378988569.1">
    <property type="nucleotide sequence ID" value="NZ_JBHSBW010000016.1"/>
</dbReference>
<evidence type="ECO:0000313" key="3">
    <source>
        <dbReference type="Proteomes" id="UP001595789"/>
    </source>
</evidence>
<gene>
    <name evidence="2" type="ORF">ACFOWA_19555</name>
</gene>
<feature type="transmembrane region" description="Helical" evidence="1">
    <location>
        <begin position="243"/>
        <end position="261"/>
    </location>
</feature>
<comment type="caution">
    <text evidence="2">The sequence shown here is derived from an EMBL/GenBank/DDBJ whole genome shotgun (WGS) entry which is preliminary data.</text>
</comment>
<dbReference type="PANTHER" id="PTHR43471:SF1">
    <property type="entry name" value="ABC TRANSPORTER PERMEASE PROTEIN NOSY-RELATED"/>
    <property type="match status" value="1"/>
</dbReference>
<reference evidence="3" key="1">
    <citation type="journal article" date="2019" name="Int. J. Syst. Evol. Microbiol.">
        <title>The Global Catalogue of Microorganisms (GCM) 10K type strain sequencing project: providing services to taxonomists for standard genome sequencing and annotation.</title>
        <authorList>
            <consortium name="The Broad Institute Genomics Platform"/>
            <consortium name="The Broad Institute Genome Sequencing Center for Infectious Disease"/>
            <person name="Wu L."/>
            <person name="Ma J."/>
        </authorList>
    </citation>
    <scope>NUCLEOTIDE SEQUENCE [LARGE SCALE GENOMIC DNA]</scope>
    <source>
        <strain evidence="3">CCM 8691</strain>
    </source>
</reference>
<dbReference type="InterPro" id="IPR021913">
    <property type="entry name" value="DUF3526"/>
</dbReference>
<keyword evidence="1" id="KW-0472">Membrane</keyword>
<organism evidence="2 3">
    <name type="scientific">Pedobacter lithocola</name>
    <dbReference type="NCBI Taxonomy" id="1908239"/>
    <lineage>
        <taxon>Bacteria</taxon>
        <taxon>Pseudomonadati</taxon>
        <taxon>Bacteroidota</taxon>
        <taxon>Sphingobacteriia</taxon>
        <taxon>Sphingobacteriales</taxon>
        <taxon>Sphingobacteriaceae</taxon>
        <taxon>Pedobacter</taxon>
    </lineage>
</organism>
<dbReference type="EMBL" id="JBHSBW010000016">
    <property type="protein sequence ID" value="MFC4213398.1"/>
    <property type="molecule type" value="Genomic_DNA"/>
</dbReference>
<proteinExistence type="predicted"/>
<dbReference type="Pfam" id="PF12040">
    <property type="entry name" value="DUF3526"/>
    <property type="match status" value="1"/>
</dbReference>